<organism evidence="4">
    <name type="scientific">Nippostrongylus brasiliensis</name>
    <name type="common">Rat hookworm</name>
    <dbReference type="NCBI Taxonomy" id="27835"/>
    <lineage>
        <taxon>Eukaryota</taxon>
        <taxon>Metazoa</taxon>
        <taxon>Ecdysozoa</taxon>
        <taxon>Nematoda</taxon>
        <taxon>Chromadorea</taxon>
        <taxon>Rhabditida</taxon>
        <taxon>Rhabditina</taxon>
        <taxon>Rhabditomorpha</taxon>
        <taxon>Strongyloidea</taxon>
        <taxon>Heligmosomidae</taxon>
        <taxon>Nippostrongylus</taxon>
    </lineage>
</organism>
<dbReference type="InterPro" id="IPR051710">
    <property type="entry name" value="Phosphatase_SH3-domain"/>
</dbReference>
<protein>
    <submittedName>
        <fullName evidence="4">Protein UBASH3A homolog (inferred by orthology to a D. melanogaster protein)</fullName>
    </submittedName>
</protein>
<evidence type="ECO:0000313" key="3">
    <source>
        <dbReference type="Proteomes" id="UP000271162"/>
    </source>
</evidence>
<sequence>MSNTRSSRSSTPYTCPYCPHCSASFKCPYCPHCQSAGSSGDESDPDEREHGGHEQPPPPPPPEEEGDKVEPGKRAICARPTERRHPRRSHDSDVRTTFIVVCHGETVGECFPGWTRLAFVGQTYRPYNMNMPKKIYSSPELRCVQTAAAIAEALENSTATICIDPSLADWVQFSPNGGKKNWLSKEELKALKYPICNGYTPVLDRLPDSESPDDYFKRLGNFFLALTESDERHVLVSTDYHSVVIVSNAHALEVAMNRQWKNASALCDVRRNIRNCDVVELDITKDTKVITRGPKLLPFTKTKADALEVQ</sequence>
<dbReference type="InterPro" id="IPR029033">
    <property type="entry name" value="His_PPase_superfam"/>
</dbReference>
<keyword evidence="3" id="KW-1185">Reference proteome</keyword>
<reference evidence="4" key="1">
    <citation type="submission" date="2017-02" db="UniProtKB">
        <authorList>
            <consortium name="WormBaseParasite"/>
        </authorList>
    </citation>
    <scope>IDENTIFICATION</scope>
</reference>
<dbReference type="STRING" id="27835.A0A0N4Y9E4"/>
<evidence type="ECO:0000313" key="2">
    <source>
        <dbReference type="EMBL" id="VDL76504.1"/>
    </source>
</evidence>
<dbReference type="SUPFAM" id="SSF53254">
    <property type="entry name" value="Phosphoglycerate mutase-like"/>
    <property type="match status" value="1"/>
</dbReference>
<feature type="region of interest" description="Disordered" evidence="1">
    <location>
        <begin position="34"/>
        <end position="71"/>
    </location>
</feature>
<dbReference type="Proteomes" id="UP000271162">
    <property type="component" value="Unassembled WGS sequence"/>
</dbReference>
<dbReference type="WBParaSite" id="NBR_0001291401-mRNA-1">
    <property type="protein sequence ID" value="NBR_0001291401-mRNA-1"/>
    <property type="gene ID" value="NBR_0001291401"/>
</dbReference>
<accession>A0A0N4Y9E4</accession>
<dbReference type="PANTHER" id="PTHR16469:SF27">
    <property type="entry name" value="UBIQUITIN-ASSOCIATED AND SH3 DOMAIN-CONTAINING BA-RELATED"/>
    <property type="match status" value="1"/>
</dbReference>
<dbReference type="InterPro" id="IPR013078">
    <property type="entry name" value="His_Pase_superF_clade-1"/>
</dbReference>
<reference evidence="2 3" key="2">
    <citation type="submission" date="2018-11" db="EMBL/GenBank/DDBJ databases">
        <authorList>
            <consortium name="Pathogen Informatics"/>
        </authorList>
    </citation>
    <scope>NUCLEOTIDE SEQUENCE [LARGE SCALE GENOMIC DNA]</scope>
</reference>
<evidence type="ECO:0000256" key="1">
    <source>
        <dbReference type="SAM" id="MobiDB-lite"/>
    </source>
</evidence>
<gene>
    <name evidence="2" type="ORF">NBR_LOCUS12915</name>
</gene>
<dbReference type="GO" id="GO:0016791">
    <property type="term" value="F:phosphatase activity"/>
    <property type="evidence" value="ECO:0007669"/>
    <property type="project" value="UniProtKB-ARBA"/>
</dbReference>
<dbReference type="AlphaFoldDB" id="A0A0N4Y9E4"/>
<dbReference type="Gene3D" id="3.40.50.1240">
    <property type="entry name" value="Phosphoglycerate mutase-like"/>
    <property type="match status" value="1"/>
</dbReference>
<evidence type="ECO:0000313" key="4">
    <source>
        <dbReference type="WBParaSite" id="NBR_0001291401-mRNA-1"/>
    </source>
</evidence>
<proteinExistence type="predicted"/>
<name>A0A0N4Y9E4_NIPBR</name>
<dbReference type="EMBL" id="UYSL01020888">
    <property type="protein sequence ID" value="VDL76504.1"/>
    <property type="molecule type" value="Genomic_DNA"/>
</dbReference>
<dbReference type="PANTHER" id="PTHR16469">
    <property type="entry name" value="UBIQUITIN-ASSOCIATED AND SH3 DOMAIN-CONTAINING BA-RELATED"/>
    <property type="match status" value="1"/>
</dbReference>
<dbReference type="Pfam" id="PF00300">
    <property type="entry name" value="His_Phos_1"/>
    <property type="match status" value="1"/>
</dbReference>